<feature type="domain" description="ABC transmembrane type-2" evidence="9">
    <location>
        <begin position="56"/>
        <end position="290"/>
    </location>
</feature>
<dbReference type="InterPro" id="IPR013525">
    <property type="entry name" value="ABC2_TM"/>
</dbReference>
<organism evidence="10 11">
    <name type="scientific">Candidatus Chlorohelix allophototropha</name>
    <dbReference type="NCBI Taxonomy" id="3003348"/>
    <lineage>
        <taxon>Bacteria</taxon>
        <taxon>Bacillati</taxon>
        <taxon>Chloroflexota</taxon>
        <taxon>Chloroflexia</taxon>
        <taxon>Candidatus Chloroheliales</taxon>
        <taxon>Candidatus Chloroheliaceae</taxon>
        <taxon>Candidatus Chlorohelix</taxon>
    </lineage>
</organism>
<evidence type="ECO:0000256" key="8">
    <source>
        <dbReference type="RuleBase" id="RU361157"/>
    </source>
</evidence>
<dbReference type="EMBL" id="JACATZ010000001">
    <property type="protein sequence ID" value="NWJ45429.1"/>
    <property type="molecule type" value="Genomic_DNA"/>
</dbReference>
<accession>A0A8T7M0I4</accession>
<keyword evidence="4 8" id="KW-1003">Cell membrane</keyword>
<proteinExistence type="inferred from homology"/>
<evidence type="ECO:0000256" key="3">
    <source>
        <dbReference type="ARBA" id="ARBA00022448"/>
    </source>
</evidence>
<feature type="transmembrane region" description="Helical" evidence="8">
    <location>
        <begin position="101"/>
        <end position="124"/>
    </location>
</feature>
<dbReference type="Pfam" id="PF01061">
    <property type="entry name" value="ABC2_membrane"/>
    <property type="match status" value="1"/>
</dbReference>
<dbReference type="GO" id="GO:0005886">
    <property type="term" value="C:plasma membrane"/>
    <property type="evidence" value="ECO:0007669"/>
    <property type="project" value="UniProtKB-SubCell"/>
</dbReference>
<feature type="transmembrane region" description="Helical" evidence="8">
    <location>
        <begin position="144"/>
        <end position="169"/>
    </location>
</feature>
<name>A0A8T7M0I4_9CHLR</name>
<evidence type="ECO:0000256" key="5">
    <source>
        <dbReference type="ARBA" id="ARBA00022692"/>
    </source>
</evidence>
<keyword evidence="3 8" id="KW-0813">Transport</keyword>
<gene>
    <name evidence="10" type="ORF">HXX08_06070</name>
</gene>
<dbReference type="InterPro" id="IPR047817">
    <property type="entry name" value="ABC2_TM_bact-type"/>
</dbReference>
<keyword evidence="6 8" id="KW-1133">Transmembrane helix</keyword>
<evidence type="ECO:0000313" key="10">
    <source>
        <dbReference type="EMBL" id="NWJ45429.1"/>
    </source>
</evidence>
<feature type="transmembrane region" description="Helical" evidence="8">
    <location>
        <begin position="268"/>
        <end position="288"/>
    </location>
</feature>
<evidence type="ECO:0000256" key="2">
    <source>
        <dbReference type="ARBA" id="ARBA00007783"/>
    </source>
</evidence>
<evidence type="ECO:0000256" key="7">
    <source>
        <dbReference type="ARBA" id="ARBA00023136"/>
    </source>
</evidence>
<reference evidence="10 11" key="1">
    <citation type="submission" date="2020-06" db="EMBL/GenBank/DDBJ databases">
        <title>Anoxygenic phototrophic Chloroflexota member uses a Type I reaction center.</title>
        <authorList>
            <person name="Tsuji J.M."/>
            <person name="Shaw N.A."/>
            <person name="Nagashima S."/>
            <person name="Venkiteswaran J."/>
            <person name="Schiff S.L."/>
            <person name="Hanada S."/>
            <person name="Tank M."/>
            <person name="Neufeld J.D."/>
        </authorList>
    </citation>
    <scope>NUCLEOTIDE SEQUENCE [LARGE SCALE GENOMIC DNA]</scope>
    <source>
        <strain evidence="10">L227-S17</strain>
    </source>
</reference>
<feature type="transmembrane region" description="Helical" evidence="8">
    <location>
        <begin position="211"/>
        <end position="228"/>
    </location>
</feature>
<comment type="similarity">
    <text evidence="2 8">Belongs to the ABC-2 integral membrane protein family.</text>
</comment>
<feature type="transmembrane region" description="Helical" evidence="8">
    <location>
        <begin position="176"/>
        <end position="205"/>
    </location>
</feature>
<dbReference type="Proteomes" id="UP000521676">
    <property type="component" value="Unassembled WGS sequence"/>
</dbReference>
<dbReference type="GO" id="GO:0015920">
    <property type="term" value="P:lipopolysaccharide transport"/>
    <property type="evidence" value="ECO:0007669"/>
    <property type="project" value="TreeGrafter"/>
</dbReference>
<evidence type="ECO:0000313" key="11">
    <source>
        <dbReference type="Proteomes" id="UP000521676"/>
    </source>
</evidence>
<comment type="subcellular location">
    <subcellularLocation>
        <location evidence="1 8">Cell membrane</location>
        <topology evidence="1 8">Multi-pass membrane protein</topology>
    </subcellularLocation>
</comment>
<evidence type="ECO:0000256" key="6">
    <source>
        <dbReference type="ARBA" id="ARBA00022989"/>
    </source>
</evidence>
<evidence type="ECO:0000256" key="4">
    <source>
        <dbReference type="ARBA" id="ARBA00022475"/>
    </source>
</evidence>
<evidence type="ECO:0000256" key="1">
    <source>
        <dbReference type="ARBA" id="ARBA00004651"/>
    </source>
</evidence>
<comment type="caution">
    <text evidence="10">The sequence shown here is derived from an EMBL/GenBank/DDBJ whole genome shotgun (WGS) entry which is preliminary data.</text>
</comment>
<dbReference type="GO" id="GO:0140359">
    <property type="term" value="F:ABC-type transporter activity"/>
    <property type="evidence" value="ECO:0007669"/>
    <property type="project" value="InterPro"/>
</dbReference>
<dbReference type="PROSITE" id="PS51012">
    <property type="entry name" value="ABC_TM2"/>
    <property type="match status" value="1"/>
</dbReference>
<keyword evidence="5 8" id="KW-0812">Transmembrane</keyword>
<protein>
    <recommendedName>
        <fullName evidence="8">Transport permease protein</fullName>
    </recommendedName>
</protein>
<dbReference type="PANTHER" id="PTHR30413:SF10">
    <property type="entry name" value="CAPSULE POLYSACCHARIDE EXPORT INNER-MEMBRANE PROTEIN CTRC"/>
    <property type="match status" value="1"/>
</dbReference>
<evidence type="ECO:0000259" key="9">
    <source>
        <dbReference type="PROSITE" id="PS51012"/>
    </source>
</evidence>
<feature type="transmembrane region" description="Helical" evidence="8">
    <location>
        <begin position="55"/>
        <end position="80"/>
    </location>
</feature>
<sequence length="298" mass="34345">MTISTSFKRADKPQIGRFDSSHTSLWHSLINLYRYRELVKQLTLKDLKLRYKSSILGFVWSLANPLMMMFVFYLVFVVLLPQTAPQNCDVANTRECRIYNSYTAFILVGLMAWNFTANSISTGMMSLLSHASMIKKVYFPRETLAIASVLAVFVNFLLSLIPLFLIIFINGIGLTWYVLLLPVILFFHLLFMCGLGLFLSVAVVYFRDLTHIMEVGLTAWFFLTPILYTMDRVFPSAQQLVYWLNPMASFIESYRAILFFHYSPEPLFTLRTCLTGVLSFVLGYYFFIKASRSLGEVL</sequence>
<keyword evidence="7 8" id="KW-0472">Membrane</keyword>
<dbReference type="AlphaFoldDB" id="A0A8T7M0I4"/>
<dbReference type="PANTHER" id="PTHR30413">
    <property type="entry name" value="INNER MEMBRANE TRANSPORT PERMEASE"/>
    <property type="match status" value="1"/>
</dbReference>